<sequence length="520" mass="55172">MQGEAVSRSGARDLDPRTPVVVGVGQAAERIDDPYYRGMSAVDLAAAASRAALEDCGADPDGVAAAIDTVAGVRQFEISGPHARAPLGRSNNYPRSVAQRIAADPARAILETVGGQGPQHLINELAADIVAGRADVVLIFGSDATSTTRYFATRDNPPDFTETVDGQLEDRGHGLEEFIDPYTVIHGLVDAPTQYGLLENARRASTGLGPAEYLRTMGELFAPFTTVAAGNPFAASPVERSVEELITITDSNRMIAEPYPRLLVARDQVNQGAAALLMSREAARRLGVPVENWVYLHGHADLREQSLLDRPDLGHAPSAVMAVREALAVAGIGVDDIATFDLYSCFPVAVFNICDGMGIAPDDPRGLTLTGGLPFFGGAGNNYSMHAVAETVIRMRSAPGQFGLVGANGGIMSKYSVGVYSTTPVEWKPDRSAELQKQIDAGPTAPLSKRADGLATIETYTVRRDAGRLTGIIVGRRDADASRFLASTEDAELIALLTDGDPLGHPVSVRAFDYGNRCFL</sequence>
<dbReference type="Gene3D" id="2.40.50.840">
    <property type="match status" value="1"/>
</dbReference>
<protein>
    <submittedName>
        <fullName evidence="5">Acetyl-CoA acetyltransferase</fullName>
    </submittedName>
</protein>
<dbReference type="EMBL" id="BLKW01000004">
    <property type="protein sequence ID" value="GFG74837.1"/>
    <property type="molecule type" value="Genomic_DNA"/>
</dbReference>
<reference evidence="5 6" key="1">
    <citation type="journal article" date="2019" name="Emerg. Microbes Infect.">
        <title>Comprehensive subspecies identification of 175 nontuberculous mycobacteria species based on 7547 genomic profiles.</title>
        <authorList>
            <person name="Matsumoto Y."/>
            <person name="Kinjo T."/>
            <person name="Motooka D."/>
            <person name="Nabeya D."/>
            <person name="Jung N."/>
            <person name="Uechi K."/>
            <person name="Horii T."/>
            <person name="Iida T."/>
            <person name="Fujita J."/>
            <person name="Nakamura S."/>
        </authorList>
    </citation>
    <scope>NUCLEOTIDE SEQUENCE [LARGE SCALE GENOMIC DNA]</scope>
    <source>
        <strain evidence="5 6">JCM 17322</strain>
    </source>
</reference>
<dbReference type="Proteomes" id="UP000465361">
    <property type="component" value="Unassembled WGS sequence"/>
</dbReference>
<evidence type="ECO:0000256" key="3">
    <source>
        <dbReference type="ARBA" id="ARBA00023315"/>
    </source>
</evidence>
<keyword evidence="6" id="KW-1185">Reference proteome</keyword>
<dbReference type="Pfam" id="PF18313">
    <property type="entry name" value="TLP1_add_C"/>
    <property type="match status" value="1"/>
</dbReference>
<keyword evidence="2 5" id="KW-0808">Transferase</keyword>
<dbReference type="Gene3D" id="3.40.47.10">
    <property type="match status" value="1"/>
</dbReference>
<evidence type="ECO:0000259" key="4">
    <source>
        <dbReference type="Pfam" id="PF18313"/>
    </source>
</evidence>
<dbReference type="RefSeq" id="WP_163760465.1">
    <property type="nucleotide sequence ID" value="NZ_BLKW01000004.1"/>
</dbReference>
<organism evidence="5 6">
    <name type="scientific">Mycobacterium botniense</name>
    <dbReference type="NCBI Taxonomy" id="84962"/>
    <lineage>
        <taxon>Bacteria</taxon>
        <taxon>Bacillati</taxon>
        <taxon>Actinomycetota</taxon>
        <taxon>Actinomycetes</taxon>
        <taxon>Mycobacteriales</taxon>
        <taxon>Mycobacteriaceae</taxon>
        <taxon>Mycobacterium</taxon>
    </lineage>
</organism>
<comment type="caution">
    <text evidence="5">The sequence shown here is derived from an EMBL/GenBank/DDBJ whole genome shotgun (WGS) entry which is preliminary data.</text>
</comment>
<dbReference type="PANTHER" id="PTHR18919">
    <property type="entry name" value="ACETYL-COA C-ACYLTRANSFERASE"/>
    <property type="match status" value="1"/>
</dbReference>
<feature type="domain" description="Thiolase-like protein type 1 additional C-terminal" evidence="4">
    <location>
        <begin position="434"/>
        <end position="511"/>
    </location>
</feature>
<name>A0A7I9XYM8_9MYCO</name>
<evidence type="ECO:0000256" key="2">
    <source>
        <dbReference type="ARBA" id="ARBA00022679"/>
    </source>
</evidence>
<dbReference type="NCBIfam" id="NF006105">
    <property type="entry name" value="PRK08257.1-4"/>
    <property type="match status" value="1"/>
</dbReference>
<evidence type="ECO:0000256" key="1">
    <source>
        <dbReference type="ARBA" id="ARBA00010982"/>
    </source>
</evidence>
<proteinExistence type="inferred from homology"/>
<dbReference type="PANTHER" id="PTHR18919:SF139">
    <property type="entry name" value="THIOLASE-LIKE PROTEIN TYPE 1 ADDITIONAL C-TERMINAL DOMAIN-CONTAINING PROTEIN"/>
    <property type="match status" value="1"/>
</dbReference>
<dbReference type="InterPro" id="IPR040771">
    <property type="entry name" value="TLP1_add_C"/>
</dbReference>
<dbReference type="AlphaFoldDB" id="A0A7I9XYM8"/>
<dbReference type="SUPFAM" id="SSF53901">
    <property type="entry name" value="Thiolase-like"/>
    <property type="match status" value="2"/>
</dbReference>
<keyword evidence="3" id="KW-0012">Acyltransferase</keyword>
<gene>
    <name evidence="5" type="ORF">MBOT_22020</name>
</gene>
<accession>A0A7I9XYM8</accession>
<evidence type="ECO:0000313" key="5">
    <source>
        <dbReference type="EMBL" id="GFG74837.1"/>
    </source>
</evidence>
<evidence type="ECO:0000313" key="6">
    <source>
        <dbReference type="Proteomes" id="UP000465361"/>
    </source>
</evidence>
<comment type="similarity">
    <text evidence="1">Belongs to the thiolase-like superfamily. Thiolase family.</text>
</comment>
<dbReference type="InterPro" id="IPR016039">
    <property type="entry name" value="Thiolase-like"/>
</dbReference>
<dbReference type="GO" id="GO:0016746">
    <property type="term" value="F:acyltransferase activity"/>
    <property type="evidence" value="ECO:0007669"/>
    <property type="project" value="UniProtKB-KW"/>
</dbReference>